<dbReference type="EMBL" id="AUYB01000037">
    <property type="protein sequence ID" value="KZN45943.1"/>
    <property type="molecule type" value="Genomic_DNA"/>
</dbReference>
<keyword evidence="3" id="KW-1185">Reference proteome</keyword>
<keyword evidence="1" id="KW-1133">Transmembrane helix</keyword>
<dbReference type="PATRIC" id="fig|1365250.3.peg.473"/>
<feature type="transmembrane region" description="Helical" evidence="1">
    <location>
        <begin position="6"/>
        <end position="28"/>
    </location>
</feature>
<evidence type="ECO:0000256" key="1">
    <source>
        <dbReference type="SAM" id="Phobius"/>
    </source>
</evidence>
<dbReference type="Proteomes" id="UP000076643">
    <property type="component" value="Unassembled WGS sequence"/>
</dbReference>
<evidence type="ECO:0000313" key="3">
    <source>
        <dbReference type="Proteomes" id="UP000076643"/>
    </source>
</evidence>
<dbReference type="RefSeq" id="WP_063364608.1">
    <property type="nucleotide sequence ID" value="NZ_AQHB01000016.1"/>
</dbReference>
<organism evidence="2 3">
    <name type="scientific">Pseudoalteromonas luteoviolacea DSM 6061</name>
    <dbReference type="NCBI Taxonomy" id="1365250"/>
    <lineage>
        <taxon>Bacteria</taxon>
        <taxon>Pseudomonadati</taxon>
        <taxon>Pseudomonadota</taxon>
        <taxon>Gammaproteobacteria</taxon>
        <taxon>Alteromonadales</taxon>
        <taxon>Pseudoalteromonadaceae</taxon>
        <taxon>Pseudoalteromonas</taxon>
    </lineage>
</organism>
<keyword evidence="1" id="KW-0472">Membrane</keyword>
<evidence type="ECO:0000313" key="2">
    <source>
        <dbReference type="EMBL" id="KZN45943.1"/>
    </source>
</evidence>
<protein>
    <submittedName>
        <fullName evidence="2">Uncharacterized protein</fullName>
    </submittedName>
</protein>
<keyword evidence="1" id="KW-0812">Transmembrane</keyword>
<accession>A0A162A8R9</accession>
<name>A0A162A8R9_9GAMM</name>
<comment type="caution">
    <text evidence="2">The sequence shown here is derived from an EMBL/GenBank/DDBJ whole genome shotgun (WGS) entry which is preliminary data.</text>
</comment>
<proteinExistence type="predicted"/>
<sequence length="216" mass="24046">MPQELYLVSLVFSCLALIVSGVTAWLTFFCKGELVMTQPTVVFFGPDGSNFNSPKNKIYLRTLLYSTSKRGQVIESLHVSIQRNESKQNFNVWVYGEKGDLKRGSGLFVPQEGVTADHHFLLPEDGADFKFFAGKYNVVVFAKLVGSSKPNKLSQLSLEITDAQAASLNEPNTGLYHDWGPDQQSYHAHINKKPENEPDIEGLMKLMANKALKSDS</sequence>
<reference evidence="2 3" key="1">
    <citation type="submission" date="2013-07" db="EMBL/GenBank/DDBJ databases">
        <title>Comparative Genomic and Metabolomic Analysis of Twelve Strains of Pseudoalteromonas luteoviolacea.</title>
        <authorList>
            <person name="Vynne N.G."/>
            <person name="Mansson M."/>
            <person name="Gram L."/>
        </authorList>
    </citation>
    <scope>NUCLEOTIDE SEQUENCE [LARGE SCALE GENOMIC DNA]</scope>
    <source>
        <strain evidence="2 3">DSM 6061</strain>
    </source>
</reference>
<dbReference type="AlphaFoldDB" id="A0A162A8R9"/>
<gene>
    <name evidence="2" type="ORF">N475_25730</name>
</gene>